<keyword evidence="3" id="KW-1185">Reference proteome</keyword>
<feature type="region of interest" description="Disordered" evidence="1">
    <location>
        <begin position="480"/>
        <end position="525"/>
    </location>
</feature>
<feature type="region of interest" description="Disordered" evidence="1">
    <location>
        <begin position="163"/>
        <end position="252"/>
    </location>
</feature>
<gene>
    <name evidence="2" type="ORF">JKF63_01837</name>
</gene>
<evidence type="ECO:0000256" key="1">
    <source>
        <dbReference type="SAM" id="MobiDB-lite"/>
    </source>
</evidence>
<sequence>MTSARRVGETADDVLAFHESRHGALKGILAPDLYGNLPRHLRSEVTQPNSAPFRIPPTDALRFSPYQTPQWAELSECMREVSSPPIADADVFRVAASQTEFLSRSLSSTASFPGYEMVKRLADLSQASDVDPEAVAAALREAESVLEASTDLPTPQEYARCNSAADVEHSSAKGHSPLHRTRATSSVASPASAAHRRGNVRSQRPQQNDVHHQLRRREFHPCDGDRIPSSDRVTTAAEPRPTAGCHTSSPWGCPVPTPTLSGSLALPYPAHSGVNMPVGNPTSLSASNRTADTADPTMRWYEVYYAWMLYYQQLYATQVLQGRHRQRARRGKREGRHRRTYGSCAAPGEVSTEHKVSADPHEDGTEYAHARRQHRSAARPGRSHLPEEGDGGMVGSSSSMCAHPIRHNRSTSLRQPIAEACSSRTRRVPGEKNTKAVDEAARVRAELRRLEEKYAVMSSWLANKEKEETRSLGAGIRRTGHATTVSDAGKHFQRSQSAKPRASEAPRAQSGKWLGRCDDADQTPHLSSLAPAETWQALSERQRNGTLSGVVRIRTDSGSSQQRFPRQRAQWRH</sequence>
<dbReference type="KEGG" id="phet:94287959"/>
<evidence type="ECO:0000313" key="3">
    <source>
        <dbReference type="Proteomes" id="UP000674318"/>
    </source>
</evidence>
<feature type="region of interest" description="Disordered" evidence="1">
    <location>
        <begin position="326"/>
        <end position="397"/>
    </location>
</feature>
<protein>
    <submittedName>
        <fullName evidence="2">Uncharacterized protein</fullName>
    </submittedName>
</protein>
<evidence type="ECO:0000313" key="2">
    <source>
        <dbReference type="EMBL" id="KAG5494004.1"/>
    </source>
</evidence>
<dbReference type="GeneID" id="94287959"/>
<feature type="compositionally biased region" description="Low complexity" evidence="1">
    <location>
        <begin position="183"/>
        <end position="193"/>
    </location>
</feature>
<dbReference type="OrthoDB" id="267590at2759"/>
<dbReference type="AlphaFoldDB" id="A0A836HLX3"/>
<accession>A0A836HLX3</accession>
<dbReference type="Proteomes" id="UP000674318">
    <property type="component" value="Unassembled WGS sequence"/>
</dbReference>
<feature type="compositionally biased region" description="Basic and acidic residues" evidence="1">
    <location>
        <begin position="351"/>
        <end position="369"/>
    </location>
</feature>
<feature type="compositionally biased region" description="Polar residues" evidence="1">
    <location>
        <begin position="538"/>
        <end position="547"/>
    </location>
</feature>
<proteinExistence type="predicted"/>
<feature type="compositionally biased region" description="Basic residues" evidence="1">
    <location>
        <begin position="326"/>
        <end position="340"/>
    </location>
</feature>
<comment type="caution">
    <text evidence="2">The sequence shown here is derived from an EMBL/GenBank/DDBJ whole genome shotgun (WGS) entry which is preliminary data.</text>
</comment>
<reference evidence="2 3" key="1">
    <citation type="submission" date="2021-02" db="EMBL/GenBank/DDBJ databases">
        <title>Porcisia hertigi Genome sequencing and assembly.</title>
        <authorList>
            <person name="Almutairi H."/>
            <person name="Gatherer D."/>
        </authorList>
    </citation>
    <scope>NUCLEOTIDE SEQUENCE [LARGE SCALE GENOMIC DNA]</scope>
    <source>
        <strain evidence="2 3">C119</strain>
    </source>
</reference>
<name>A0A836HLX3_9TRYP</name>
<dbReference type="RefSeq" id="XP_067754039.1">
    <property type="nucleotide sequence ID" value="XM_067897882.1"/>
</dbReference>
<dbReference type="EMBL" id="JAFJZO010000034">
    <property type="protein sequence ID" value="KAG5494004.1"/>
    <property type="molecule type" value="Genomic_DNA"/>
</dbReference>
<organism evidence="2 3">
    <name type="scientific">Porcisia hertigi</name>
    <dbReference type="NCBI Taxonomy" id="2761500"/>
    <lineage>
        <taxon>Eukaryota</taxon>
        <taxon>Discoba</taxon>
        <taxon>Euglenozoa</taxon>
        <taxon>Kinetoplastea</taxon>
        <taxon>Metakinetoplastina</taxon>
        <taxon>Trypanosomatida</taxon>
        <taxon>Trypanosomatidae</taxon>
        <taxon>Leishmaniinae</taxon>
        <taxon>Porcisia</taxon>
    </lineage>
</organism>
<feature type="region of interest" description="Disordered" evidence="1">
    <location>
        <begin position="538"/>
        <end position="573"/>
    </location>
</feature>
<feature type="compositionally biased region" description="Basic and acidic residues" evidence="1">
    <location>
        <begin position="219"/>
        <end position="229"/>
    </location>
</feature>